<dbReference type="Pfam" id="PF01751">
    <property type="entry name" value="Toprim"/>
    <property type="match status" value="1"/>
</dbReference>
<evidence type="ECO:0000256" key="2">
    <source>
        <dbReference type="ARBA" id="ARBA00009446"/>
    </source>
</evidence>
<feature type="site" description="Interaction with DNA" evidence="10">
    <location>
        <position position="33"/>
    </location>
</feature>
<comment type="similarity">
    <text evidence="2 10">Belongs to the type IA topoisomerase family.</text>
</comment>
<dbReference type="Pfam" id="PF01396">
    <property type="entry name" value="Zn_ribbon_Top1"/>
    <property type="match status" value="4"/>
</dbReference>
<dbReference type="SMART" id="SM00493">
    <property type="entry name" value="TOPRIM"/>
    <property type="match status" value="1"/>
</dbReference>
<evidence type="ECO:0000256" key="7">
    <source>
        <dbReference type="ARBA" id="ARBA00023029"/>
    </source>
</evidence>
<feature type="region of interest" description="Interaction with DNA" evidence="10">
    <location>
        <begin position="163"/>
        <end position="168"/>
    </location>
</feature>
<name>A0A7W0C907_9BACT</name>
<evidence type="ECO:0000256" key="5">
    <source>
        <dbReference type="ARBA" id="ARBA00022833"/>
    </source>
</evidence>
<dbReference type="PRINTS" id="PR00417">
    <property type="entry name" value="PRTPISMRASEI"/>
</dbReference>
<feature type="active site" description="O-(5'-phospho-DNA)-tyrosine intermediate" evidence="10">
    <location>
        <position position="298"/>
    </location>
</feature>
<dbReference type="GO" id="GO:0008270">
    <property type="term" value="F:zinc ion binding"/>
    <property type="evidence" value="ECO:0007669"/>
    <property type="project" value="UniProtKB-KW"/>
</dbReference>
<feature type="site" description="Interaction with DNA" evidence="10">
    <location>
        <position position="300"/>
    </location>
</feature>
<dbReference type="InterPro" id="IPR003602">
    <property type="entry name" value="Topo_IA_DNA-bd_dom"/>
</dbReference>
<keyword evidence="3" id="KW-0479">Metal-binding</keyword>
<feature type="domain" description="Topo IA-type catalytic" evidence="12">
    <location>
        <begin position="129"/>
        <end position="562"/>
    </location>
</feature>
<feature type="site" description="Interaction with DNA" evidence="10">
    <location>
        <position position="139"/>
    </location>
</feature>
<dbReference type="InterPro" id="IPR028612">
    <property type="entry name" value="Topoisom_1_IA"/>
</dbReference>
<dbReference type="InterPro" id="IPR013498">
    <property type="entry name" value="Topo_IA_Znf"/>
</dbReference>
<evidence type="ECO:0000313" key="14">
    <source>
        <dbReference type="Proteomes" id="UP000525298"/>
    </source>
</evidence>
<keyword evidence="4" id="KW-0863">Zinc-finger</keyword>
<dbReference type="PROSITE" id="PS52039">
    <property type="entry name" value="TOPO_IA_2"/>
    <property type="match status" value="1"/>
</dbReference>
<dbReference type="InterPro" id="IPR023405">
    <property type="entry name" value="Topo_IA_core_domain"/>
</dbReference>
<evidence type="ECO:0000313" key="13">
    <source>
        <dbReference type="EMBL" id="MBA2881378.1"/>
    </source>
</evidence>
<comment type="caution">
    <text evidence="13">The sequence shown here is derived from an EMBL/GenBank/DDBJ whole genome shotgun (WGS) entry which is preliminary data.</text>
</comment>
<evidence type="ECO:0000256" key="3">
    <source>
        <dbReference type="ARBA" id="ARBA00022723"/>
    </source>
</evidence>
<evidence type="ECO:0000259" key="11">
    <source>
        <dbReference type="PROSITE" id="PS50880"/>
    </source>
</evidence>
<dbReference type="Gene3D" id="2.70.20.10">
    <property type="entry name" value="Topoisomerase I, domain 3"/>
    <property type="match status" value="1"/>
</dbReference>
<evidence type="ECO:0000256" key="1">
    <source>
        <dbReference type="ARBA" id="ARBA00000213"/>
    </source>
</evidence>
<dbReference type="AlphaFoldDB" id="A0A7W0C907"/>
<dbReference type="CDD" id="cd00186">
    <property type="entry name" value="TOP1Ac"/>
    <property type="match status" value="1"/>
</dbReference>
<dbReference type="InterPro" id="IPR034149">
    <property type="entry name" value="TOPRIM_TopoI"/>
</dbReference>
<evidence type="ECO:0000256" key="4">
    <source>
        <dbReference type="ARBA" id="ARBA00022771"/>
    </source>
</evidence>
<dbReference type="SMART" id="SM00436">
    <property type="entry name" value="TOP1Bc"/>
    <property type="match status" value="1"/>
</dbReference>
<keyword evidence="6" id="KW-0460">Magnesium</keyword>
<gene>
    <name evidence="10" type="primary">topA</name>
    <name evidence="13" type="ORF">HNR65_001705</name>
</gene>
<dbReference type="GO" id="GO:0003677">
    <property type="term" value="F:DNA binding"/>
    <property type="evidence" value="ECO:0007669"/>
    <property type="project" value="UniProtKB-KW"/>
</dbReference>
<feature type="site" description="Interaction with DNA" evidence="10">
    <location>
        <position position="143"/>
    </location>
</feature>
<evidence type="ECO:0000256" key="8">
    <source>
        <dbReference type="ARBA" id="ARBA00023125"/>
    </source>
</evidence>
<protein>
    <recommendedName>
        <fullName evidence="10">DNA topoisomerase 1</fullName>
        <ecNumber evidence="10">5.6.2.1</ecNumber>
    </recommendedName>
    <alternativeName>
        <fullName evidence="10">DNA topoisomerase I</fullName>
    </alternativeName>
</protein>
<organism evidence="13 14">
    <name type="scientific">Desulfosalsimonas propionicica</name>
    <dbReference type="NCBI Taxonomy" id="332175"/>
    <lineage>
        <taxon>Bacteria</taxon>
        <taxon>Pseudomonadati</taxon>
        <taxon>Thermodesulfobacteriota</taxon>
        <taxon>Desulfobacteria</taxon>
        <taxon>Desulfobacterales</taxon>
        <taxon>Desulfosalsimonadaceae</taxon>
        <taxon>Desulfosalsimonas</taxon>
    </lineage>
</organism>
<sequence length="757" mass="84611">MSKPLVIVESPTKVKTIKKYLGDQYNVASTVGHIKDLPAKELGIEVEQGFNPKYVTIPGKQKVIKALKTAAGDATDIYLAPDPDREGEAIAWHAAEVLKKKGRQFHRVLFHELTQNAVKQALSRPEALNENRYKAQQTRRILDRLVGYQISPILWKKVKYGLSAGRVQSVAVRMICERERAIHAFEPEEYWSITARLKAGSPPEFEAKLAKHKGKKITIPDEITAMQIRDALADADFVVDKITKKTVRRRPYPPFTTSKLQQEAIRKLRFSAKKAMTVAQQLYEGVDLGGETVGLITYMRTDSTRISAEAAGEAKDLILQRHGKDYALSKPRFFANKNWTQDAHEAIRPTSVFNTPEKISKFLSKDQMALYQLIWQRFVASQMAEALIDQKSIAIAAAGYQLTASGSTVKFPGFLALYQSADDTLAAESNKEKGQLPEMTEKETLALQKLEPKQHFTAPPPRFSEATLVKELEENGIGRPSTYAAILSTIREKGYVELLKGYFHPTELGFIITDLLVENFPDILNVDFTAKLENDLDKVESDEQEAGDLLRQFYELFEQRLLSAAENMLSVKGLGLPTGFKCPECGKEARIKVGKNGPFLACEGYPDCTWSRNYTRTEKGAIEPVEPAEIESDGEVCEKCSRPMVVKQGRYGEFLACSGYPECKHTRSLHSGGPATSTGVTCPEEGCNGEIMERKSRRGKIFYGCSRYPDCTFALWDKPVDRQCPECGAPYLVEKETKKEGLVIKCAQKGCGYKEKG</sequence>
<dbReference type="Gene3D" id="1.10.290.10">
    <property type="entry name" value="Topoisomerase I, domain 4"/>
    <property type="match status" value="1"/>
</dbReference>
<dbReference type="GO" id="GO:0003917">
    <property type="term" value="F:DNA topoisomerase type I (single strand cut, ATP-independent) activity"/>
    <property type="evidence" value="ECO:0007669"/>
    <property type="project" value="UniProtKB-UniRule"/>
</dbReference>
<evidence type="ECO:0000259" key="12">
    <source>
        <dbReference type="PROSITE" id="PS52039"/>
    </source>
</evidence>
<dbReference type="InterPro" id="IPR013824">
    <property type="entry name" value="Topo_IA_cen_sub1"/>
</dbReference>
<dbReference type="SUPFAM" id="SSF57783">
    <property type="entry name" value="Zinc beta-ribbon"/>
    <property type="match status" value="2"/>
</dbReference>
<evidence type="ECO:0000256" key="10">
    <source>
        <dbReference type="HAMAP-Rule" id="MF_00952"/>
    </source>
</evidence>
<keyword evidence="7 10" id="KW-0799">Topoisomerase</keyword>
<keyword evidence="8 10" id="KW-0238">DNA-binding</keyword>
<dbReference type="Gene3D" id="1.10.460.10">
    <property type="entry name" value="Topoisomerase I, domain 2"/>
    <property type="match status" value="1"/>
</dbReference>
<dbReference type="InterPro" id="IPR013497">
    <property type="entry name" value="Topo_IA_cen"/>
</dbReference>
<dbReference type="SUPFAM" id="SSF56712">
    <property type="entry name" value="Prokaryotic type I DNA topoisomerase"/>
    <property type="match status" value="1"/>
</dbReference>
<dbReference type="InterPro" id="IPR005733">
    <property type="entry name" value="TopoI_bac-type"/>
</dbReference>
<proteinExistence type="inferred from homology"/>
<reference evidence="13 14" key="1">
    <citation type="submission" date="2020-07" db="EMBL/GenBank/DDBJ databases">
        <title>Genomic Encyclopedia of Type Strains, Phase IV (KMG-IV): sequencing the most valuable type-strain genomes for metagenomic binning, comparative biology and taxonomic classification.</title>
        <authorList>
            <person name="Goeker M."/>
        </authorList>
    </citation>
    <scope>NUCLEOTIDE SEQUENCE [LARGE SCALE GENOMIC DNA]</scope>
    <source>
        <strain evidence="13 14">DSM 17721</strain>
    </source>
</reference>
<dbReference type="HAMAP" id="MF_00952">
    <property type="entry name" value="Topoisom_1_prok"/>
    <property type="match status" value="1"/>
</dbReference>
<dbReference type="PROSITE" id="PS50880">
    <property type="entry name" value="TOPRIM"/>
    <property type="match status" value="1"/>
</dbReference>
<dbReference type="InterPro" id="IPR000380">
    <property type="entry name" value="Topo_IA"/>
</dbReference>
<keyword evidence="14" id="KW-1185">Reference proteome</keyword>
<dbReference type="GO" id="GO:0006265">
    <property type="term" value="P:DNA topological change"/>
    <property type="evidence" value="ECO:0007669"/>
    <property type="project" value="UniProtKB-UniRule"/>
</dbReference>
<dbReference type="PANTHER" id="PTHR42785">
    <property type="entry name" value="DNA TOPOISOMERASE, TYPE IA, CORE"/>
    <property type="match status" value="1"/>
</dbReference>
<feature type="site" description="Interaction with DNA" evidence="10">
    <location>
        <position position="155"/>
    </location>
</feature>
<comment type="caution">
    <text evidence="10">Lacks conserved residue(s) required for the propagation of feature annotation.</text>
</comment>
<evidence type="ECO:0000256" key="6">
    <source>
        <dbReference type="ARBA" id="ARBA00022842"/>
    </source>
</evidence>
<dbReference type="PROSITE" id="PS00396">
    <property type="entry name" value="TOPO_IA_1"/>
    <property type="match status" value="1"/>
</dbReference>
<dbReference type="InterPro" id="IPR023406">
    <property type="entry name" value="Topo_IA_AS"/>
</dbReference>
<dbReference type="InterPro" id="IPR006171">
    <property type="entry name" value="TOPRIM_dom"/>
</dbReference>
<comment type="function">
    <text evidence="10">Releases the supercoiling and torsional tension of DNA, which is introduced during the DNA replication and transcription, by transiently cleaving and rejoining one strand of the DNA duplex. Introduces a single-strand break via transesterification at a target site in duplex DNA. The scissile phosphodiester is attacked by the catalytic tyrosine of the enzyme, resulting in the formation of a DNA-(5'-phosphotyrosyl)-enzyme intermediate and the expulsion of a 3'-OH DNA strand. The free DNA strand then undergoes passage around the unbroken strand, thus removing DNA supercoils. Finally, in the religation step, the DNA 3'-OH attacks the covalent intermediate to expel the active-site tyrosine and restore the DNA phosphodiester backbone.</text>
</comment>
<keyword evidence="9 10" id="KW-0413">Isomerase</keyword>
<dbReference type="CDD" id="cd03363">
    <property type="entry name" value="TOPRIM_TopoIA_TopoI"/>
    <property type="match status" value="1"/>
</dbReference>
<dbReference type="RefSeq" id="WP_181551044.1">
    <property type="nucleotide sequence ID" value="NZ_JACDUS010000004.1"/>
</dbReference>
<keyword evidence="5" id="KW-0862">Zinc</keyword>
<comment type="catalytic activity">
    <reaction evidence="1 10">
        <text>ATP-independent breakage of single-stranded DNA, followed by passage and rejoining.</text>
        <dbReference type="EC" id="5.6.2.1"/>
    </reaction>
</comment>
<dbReference type="Gene3D" id="3.40.50.140">
    <property type="match status" value="1"/>
</dbReference>
<evidence type="ECO:0000256" key="9">
    <source>
        <dbReference type="ARBA" id="ARBA00023235"/>
    </source>
</evidence>
<dbReference type="InterPro" id="IPR013825">
    <property type="entry name" value="Topo_IA_cen_sub2"/>
</dbReference>
<dbReference type="InterPro" id="IPR013826">
    <property type="entry name" value="Topo_IA_cen_sub3"/>
</dbReference>
<dbReference type="EC" id="5.6.2.1" evidence="10"/>
<dbReference type="NCBIfam" id="TIGR01051">
    <property type="entry name" value="topA_bact"/>
    <property type="match status" value="1"/>
</dbReference>
<dbReference type="Proteomes" id="UP000525298">
    <property type="component" value="Unassembled WGS sequence"/>
</dbReference>
<feature type="site" description="Interaction with DNA" evidence="10">
    <location>
        <position position="140"/>
    </location>
</feature>
<dbReference type="SMART" id="SM00437">
    <property type="entry name" value="TOP1Ac"/>
    <property type="match status" value="1"/>
</dbReference>
<dbReference type="PANTHER" id="PTHR42785:SF1">
    <property type="entry name" value="DNA TOPOISOMERASE"/>
    <property type="match status" value="1"/>
</dbReference>
<dbReference type="Pfam" id="PF01131">
    <property type="entry name" value="Topoisom_bac"/>
    <property type="match status" value="1"/>
</dbReference>
<feature type="site" description="Interaction with DNA" evidence="10">
    <location>
        <position position="148"/>
    </location>
</feature>
<feature type="domain" description="Toprim" evidence="11">
    <location>
        <begin position="3"/>
        <end position="113"/>
    </location>
</feature>
<dbReference type="Gene3D" id="3.30.65.10">
    <property type="entry name" value="Bacterial Topoisomerase I, domain 1"/>
    <property type="match status" value="3"/>
</dbReference>
<comment type="subunit">
    <text evidence="10">Monomer.</text>
</comment>
<dbReference type="GO" id="GO:0005694">
    <property type="term" value="C:chromosome"/>
    <property type="evidence" value="ECO:0007669"/>
    <property type="project" value="InterPro"/>
</dbReference>
<accession>A0A7W0C907</accession>
<dbReference type="EMBL" id="JACDUS010000004">
    <property type="protein sequence ID" value="MBA2881378.1"/>
    <property type="molecule type" value="Genomic_DNA"/>
</dbReference>
<dbReference type="InterPro" id="IPR003601">
    <property type="entry name" value="Topo_IA_2"/>
</dbReference>